<evidence type="ECO:0000256" key="2">
    <source>
        <dbReference type="ARBA" id="ARBA00022771"/>
    </source>
</evidence>
<keyword evidence="3" id="KW-0862">Zinc</keyword>
<dbReference type="Pfam" id="PF04438">
    <property type="entry name" value="zf-HIT"/>
    <property type="match status" value="1"/>
</dbReference>
<dbReference type="InterPro" id="IPR039723">
    <property type="entry name" value="Vps71/ZNHIT1"/>
</dbReference>
<feature type="domain" description="HIT-type" evidence="6">
    <location>
        <begin position="249"/>
        <end position="281"/>
    </location>
</feature>
<evidence type="ECO:0000256" key="4">
    <source>
        <dbReference type="PROSITE-ProRule" id="PRU00453"/>
    </source>
</evidence>
<dbReference type="EMBL" id="JAVDPF010000014">
    <property type="protein sequence ID" value="KAL1877194.1"/>
    <property type="molecule type" value="Genomic_DNA"/>
</dbReference>
<evidence type="ECO:0000313" key="8">
    <source>
        <dbReference type="Proteomes" id="UP001583193"/>
    </source>
</evidence>
<feature type="region of interest" description="Disordered" evidence="5">
    <location>
        <begin position="140"/>
        <end position="191"/>
    </location>
</feature>
<dbReference type="InterPro" id="IPR007529">
    <property type="entry name" value="Znf_HIT"/>
</dbReference>
<dbReference type="Proteomes" id="UP001583193">
    <property type="component" value="Unassembled WGS sequence"/>
</dbReference>
<proteinExistence type="predicted"/>
<protein>
    <recommendedName>
        <fullName evidence="6">HIT-type domain-containing protein</fullName>
    </recommendedName>
</protein>
<evidence type="ECO:0000256" key="3">
    <source>
        <dbReference type="ARBA" id="ARBA00022833"/>
    </source>
</evidence>
<reference evidence="7 8" key="1">
    <citation type="journal article" date="2024" name="IMA Fungus">
        <title>IMA Genome - F19 : A genome assembly and annotation guide to empower mycologists, including annotated draft genome sequences of Ceratocystis pirilliformis, Diaporthe australafricana, Fusarium ophioides, Paecilomyces lecythidis, and Sporothrix stenoceras.</title>
        <authorList>
            <person name="Aylward J."/>
            <person name="Wilson A.M."/>
            <person name="Visagie C.M."/>
            <person name="Spraker J."/>
            <person name="Barnes I."/>
            <person name="Buitendag C."/>
            <person name="Ceriani C."/>
            <person name="Del Mar Angel L."/>
            <person name="du Plessis D."/>
            <person name="Fuchs T."/>
            <person name="Gasser K."/>
            <person name="Kramer D."/>
            <person name="Li W."/>
            <person name="Munsamy K."/>
            <person name="Piso A."/>
            <person name="Price J.L."/>
            <person name="Sonnekus B."/>
            <person name="Thomas C."/>
            <person name="van der Nest A."/>
            <person name="van Dijk A."/>
            <person name="van Heerden A."/>
            <person name="van Vuuren N."/>
            <person name="Yilmaz N."/>
            <person name="Duong T.A."/>
            <person name="van der Merwe N.A."/>
            <person name="Wingfield M.J."/>
            <person name="Wingfield B.D."/>
        </authorList>
    </citation>
    <scope>NUCLEOTIDE SEQUENCE [LARGE SCALE GENOMIC DNA]</scope>
    <source>
        <strain evidence="7 8">CMW 18167</strain>
    </source>
</reference>
<sequence>MPLVEVLTTSTSLQPGWTYVPDNGFDPSKAAIKPGVGRKRAVRDGGRTDISSRENTAIVRHLAELDRENHRDVQIPIPTRPQKDAAARGSRNKTTSNVRRILQSQKTFRNYLDDEEAFLAQASQHQSTAAGHRGSIAKITKPAARRSATPAAAVSASKPEKGRQQKQPSAAPSATPTAAPSEPGDSAMEQDTKTQLIKTEFDNDPLLRSYVPSAPSERIMQALLAEPPLTYNASRAGPPPSQKPPRHFCSICGYWGKIRCRSCHVRTCGLDCYKVHEESRCGAFF</sequence>
<keyword evidence="1" id="KW-0479">Metal-binding</keyword>
<dbReference type="PANTHER" id="PTHR13093">
    <property type="entry name" value="ZINC FINGER HIT DOMAIN CONTAINING PROTEIN 1"/>
    <property type="match status" value="1"/>
</dbReference>
<accession>A0ABR3XMI6</accession>
<name>A0ABR3XMI6_9EURO</name>
<feature type="compositionally biased region" description="Low complexity" evidence="5">
    <location>
        <begin position="168"/>
        <end position="183"/>
    </location>
</feature>
<keyword evidence="8" id="KW-1185">Reference proteome</keyword>
<evidence type="ECO:0000313" key="7">
    <source>
        <dbReference type="EMBL" id="KAL1877194.1"/>
    </source>
</evidence>
<evidence type="ECO:0000259" key="6">
    <source>
        <dbReference type="PROSITE" id="PS51083"/>
    </source>
</evidence>
<gene>
    <name evidence="7" type="ORF">Plec18167_004882</name>
</gene>
<organism evidence="7 8">
    <name type="scientific">Paecilomyces lecythidis</name>
    <dbReference type="NCBI Taxonomy" id="3004212"/>
    <lineage>
        <taxon>Eukaryota</taxon>
        <taxon>Fungi</taxon>
        <taxon>Dikarya</taxon>
        <taxon>Ascomycota</taxon>
        <taxon>Pezizomycotina</taxon>
        <taxon>Eurotiomycetes</taxon>
        <taxon>Eurotiomycetidae</taxon>
        <taxon>Eurotiales</taxon>
        <taxon>Thermoascaceae</taxon>
        <taxon>Paecilomyces</taxon>
    </lineage>
</organism>
<evidence type="ECO:0000256" key="1">
    <source>
        <dbReference type="ARBA" id="ARBA00022723"/>
    </source>
</evidence>
<feature type="compositionally biased region" description="Low complexity" evidence="5">
    <location>
        <begin position="140"/>
        <end position="157"/>
    </location>
</feature>
<dbReference type="CDD" id="cd21437">
    <property type="entry name" value="zf-HIT_ZNHIT1_like"/>
    <property type="match status" value="1"/>
</dbReference>
<comment type="caution">
    <text evidence="7">The sequence shown here is derived from an EMBL/GenBank/DDBJ whole genome shotgun (WGS) entry which is preliminary data.</text>
</comment>
<feature type="region of interest" description="Disordered" evidence="5">
    <location>
        <begin position="78"/>
        <end position="100"/>
    </location>
</feature>
<evidence type="ECO:0000256" key="5">
    <source>
        <dbReference type="SAM" id="MobiDB-lite"/>
    </source>
</evidence>
<keyword evidence="2 4" id="KW-0863">Zinc-finger</keyword>
<dbReference type="PROSITE" id="PS51083">
    <property type="entry name" value="ZF_HIT"/>
    <property type="match status" value="1"/>
</dbReference>